<dbReference type="InterPro" id="IPR003347">
    <property type="entry name" value="JmjC_dom"/>
</dbReference>
<dbReference type="OMA" id="PASWWHE"/>
<dbReference type="OrthoDB" id="415358at2759"/>
<organism evidence="3 4">
    <name type="scientific">Thecamonas trahens ATCC 50062</name>
    <dbReference type="NCBI Taxonomy" id="461836"/>
    <lineage>
        <taxon>Eukaryota</taxon>
        <taxon>Apusozoa</taxon>
        <taxon>Apusomonadida</taxon>
        <taxon>Apusomonadidae</taxon>
        <taxon>Thecamonas</taxon>
    </lineage>
</organism>
<proteinExistence type="predicted"/>
<dbReference type="AlphaFoldDB" id="A0A0L0DS32"/>
<evidence type="ECO:0000256" key="1">
    <source>
        <dbReference type="SAM" id="MobiDB-lite"/>
    </source>
</evidence>
<reference evidence="3 4" key="1">
    <citation type="submission" date="2010-05" db="EMBL/GenBank/DDBJ databases">
        <title>The Genome Sequence of Thecamonas trahens ATCC 50062.</title>
        <authorList>
            <consortium name="The Broad Institute Genome Sequencing Platform"/>
            <person name="Russ C."/>
            <person name="Cuomo C."/>
            <person name="Shea T."/>
            <person name="Young S.K."/>
            <person name="Zeng Q."/>
            <person name="Koehrsen M."/>
            <person name="Haas B."/>
            <person name="Borodovsky M."/>
            <person name="Guigo R."/>
            <person name="Alvarado L."/>
            <person name="Berlin A."/>
            <person name="Bochicchio J."/>
            <person name="Borenstein D."/>
            <person name="Chapman S."/>
            <person name="Chen Z."/>
            <person name="Freedman E."/>
            <person name="Gellesch M."/>
            <person name="Goldberg J."/>
            <person name="Griggs A."/>
            <person name="Gujja S."/>
            <person name="Heilman E."/>
            <person name="Heiman D."/>
            <person name="Hepburn T."/>
            <person name="Howarth C."/>
            <person name="Jen D."/>
            <person name="Larson L."/>
            <person name="Mehta T."/>
            <person name="Park D."/>
            <person name="Pearson M."/>
            <person name="Roberts A."/>
            <person name="Saif S."/>
            <person name="Shenoy N."/>
            <person name="Sisk P."/>
            <person name="Stolte C."/>
            <person name="Sykes S."/>
            <person name="Thomson T."/>
            <person name="Walk T."/>
            <person name="White J."/>
            <person name="Yandava C."/>
            <person name="Burger G."/>
            <person name="Gray M.W."/>
            <person name="Holland P.W.H."/>
            <person name="King N."/>
            <person name="Lang F.B.F."/>
            <person name="Roger A.J."/>
            <person name="Ruiz-Trillo I."/>
            <person name="Lander E."/>
            <person name="Nusbaum C."/>
        </authorList>
    </citation>
    <scope>NUCLEOTIDE SEQUENCE [LARGE SCALE GENOMIC DNA]</scope>
    <source>
        <strain evidence="3 4">ATCC 50062</strain>
    </source>
</reference>
<dbReference type="GeneID" id="25561444"/>
<keyword evidence="4" id="KW-1185">Reference proteome</keyword>
<feature type="compositionally biased region" description="Low complexity" evidence="1">
    <location>
        <begin position="326"/>
        <end position="349"/>
    </location>
</feature>
<feature type="region of interest" description="Disordered" evidence="1">
    <location>
        <begin position="452"/>
        <end position="472"/>
    </location>
</feature>
<feature type="compositionally biased region" description="Acidic residues" evidence="1">
    <location>
        <begin position="293"/>
        <end position="321"/>
    </location>
</feature>
<evidence type="ECO:0000313" key="3">
    <source>
        <dbReference type="EMBL" id="KNC54851.1"/>
    </source>
</evidence>
<dbReference type="eggNOG" id="KOG2508">
    <property type="taxonomic scope" value="Eukaryota"/>
</dbReference>
<feature type="domain" description="JmjC" evidence="2">
    <location>
        <begin position="150"/>
        <end position="445"/>
    </location>
</feature>
<dbReference type="PANTHER" id="PTHR12461">
    <property type="entry name" value="HYPOXIA-INDUCIBLE FACTOR 1 ALPHA INHIBITOR-RELATED"/>
    <property type="match status" value="1"/>
</dbReference>
<feature type="region of interest" description="Disordered" evidence="1">
    <location>
        <begin position="282"/>
        <end position="356"/>
    </location>
</feature>
<name>A0A0L0DS32_THETB</name>
<dbReference type="SMART" id="SM00558">
    <property type="entry name" value="JmjC"/>
    <property type="match status" value="1"/>
</dbReference>
<dbReference type="Proteomes" id="UP000054408">
    <property type="component" value="Unassembled WGS sequence"/>
</dbReference>
<dbReference type="Gene3D" id="2.60.120.10">
    <property type="entry name" value="Jelly Rolls"/>
    <property type="match status" value="2"/>
</dbReference>
<gene>
    <name evidence="3" type="ORF">AMSG_01705</name>
</gene>
<evidence type="ECO:0000259" key="2">
    <source>
        <dbReference type="PROSITE" id="PS51184"/>
    </source>
</evidence>
<dbReference type="PANTHER" id="PTHR12461:SF100">
    <property type="entry name" value="JMJC DOMAIN-CONTAINING PROTEIN 4"/>
    <property type="match status" value="1"/>
</dbReference>
<dbReference type="Pfam" id="PF13621">
    <property type="entry name" value="Cupin_8"/>
    <property type="match status" value="1"/>
</dbReference>
<feature type="compositionally biased region" description="Basic residues" evidence="1">
    <location>
        <begin position="462"/>
        <end position="472"/>
    </location>
</feature>
<dbReference type="EMBL" id="GL349438">
    <property type="protein sequence ID" value="KNC54851.1"/>
    <property type="molecule type" value="Genomic_DNA"/>
</dbReference>
<evidence type="ECO:0000313" key="4">
    <source>
        <dbReference type="Proteomes" id="UP000054408"/>
    </source>
</evidence>
<dbReference type="RefSeq" id="XP_013761748.1">
    <property type="nucleotide sequence ID" value="XM_013906294.1"/>
</dbReference>
<dbReference type="InterPro" id="IPR041667">
    <property type="entry name" value="Cupin_8"/>
</dbReference>
<protein>
    <submittedName>
        <fullName evidence="3">JmjC domain-containing protein 4</fullName>
    </submittedName>
</protein>
<sequence length="472" mass="49527">MAARDAYAGFRLPQPAPSGKPWMVPVLSGATTTAHSLYHAHIAVRKPAIIRGLPADSDLGALLTQLTPELLADAAGDAAVHVEVAAAGDDAPEDGREFGRGKRVLRPLNEVLDELAAGAALYISTQPEDSGWRSAGPPPPGRVHISAPLPALVDSGLVPIRPALAGSLVPQSMHLWLGSSASGSSSGLHHDFHDNIYVLAAGRKRFTLFDPSAAGALATYGELAGVAPNGRINYVGAGPVDENGAPLADVEAWRTKSALATAKDDDDIDAALERMLDMAAGGRKRKRKSAAAGDDDGDDDFPVFDGEWPDEWADEWADDDSGGPGTASSQQASVAAAPPAAAVAKTAAEPEPEPDHFSRIPTPAVHARHGPKPWPLVADAPLFDASLPHAVAELSAGDVLYLPAGWFHEVTSFSDKPRAIHMAVNYWFHPPSMGARADAPYATEYWPSMFADAHADDPPPAKKAKKGKRGKR</sequence>
<accession>A0A0L0DS32</accession>
<dbReference type="STRING" id="461836.A0A0L0DS32"/>
<dbReference type="InterPro" id="IPR014710">
    <property type="entry name" value="RmlC-like_jellyroll"/>
</dbReference>
<dbReference type="SUPFAM" id="SSF51197">
    <property type="entry name" value="Clavaminate synthase-like"/>
    <property type="match status" value="1"/>
</dbReference>
<dbReference type="PROSITE" id="PS51184">
    <property type="entry name" value="JMJC"/>
    <property type="match status" value="1"/>
</dbReference>